<dbReference type="InterPro" id="IPR031303">
    <property type="entry name" value="C5_meth_CS"/>
</dbReference>
<keyword evidence="10" id="KW-1185">Reference proteome</keyword>
<feature type="compositionally biased region" description="Basic and acidic residues" evidence="8">
    <location>
        <begin position="338"/>
        <end position="349"/>
    </location>
</feature>
<dbReference type="SUPFAM" id="SSF53335">
    <property type="entry name" value="S-adenosyl-L-methionine-dependent methyltransferases"/>
    <property type="match status" value="1"/>
</dbReference>
<evidence type="ECO:0000313" key="9">
    <source>
        <dbReference type="EMBL" id="VEU35163.1"/>
    </source>
</evidence>
<comment type="similarity">
    <text evidence="7">Belongs to the class I-like SAM-binding methyltransferase superfamily. C5-methyltransferase family.</text>
</comment>
<dbReference type="OrthoDB" id="414133at2759"/>
<accession>A0A448YZC4</accession>
<feature type="compositionally biased region" description="Basic and acidic residues" evidence="8">
    <location>
        <begin position="1"/>
        <end position="10"/>
    </location>
</feature>
<sequence length="570" mass="63530">MGNEERKDEAAPEAAPGDCKRNVSREKKDEDTSGTKRVLAANTNHYCTSTGGIDGDHDESGVKSIRMLEFFSGIGGMRLSLERALWLLNDGDNHDDNDDPAGSRSSYCDEMIVQSQPQPQPQTRRSHKRTTFRLDFCRAYDISLHANNVYRHNFEAGKGNGEKCNETNKNFAVATKLVEQLRVGTIAKLRTNLWTMSPPCQPFTTNGRDKKGSDRRLDAEDKRCNGLKGIISLLDALRRISITGNSHAADETEGANAIEDPLPRWILLENVKGFANSEMCRQWYECLNRNGYSYKPYLLSPIDLGIPNHRMRFYVLAERTTRSPRWYVVPQRQQPQHNHADVNDPDHGDQSTTVPVPIHDAASLPNRSSSWSGGQAGTTPPTIQTIGTYVFDDDFYAASCDEPGREQHAARDGSAEAASRPVVPMSVLSKPWAKNLGIVTKKDTITHCFTAGYGRIYHRSTGSLLWMGDDTERDDRPPLSEVPLDRSDMTAYEGKLRRFTPEELLRLFGFVEVDIDGGCGGDEGKSNPFEIPSGVVPSLEQRYKLIGNSISVRVVTELLCELLMDSQGNE</sequence>
<dbReference type="Proteomes" id="UP000291116">
    <property type="component" value="Unassembled WGS sequence"/>
</dbReference>
<dbReference type="PANTHER" id="PTHR46098">
    <property type="entry name" value="TRNA (CYTOSINE(38)-C(5))-METHYLTRANSFERASE"/>
    <property type="match status" value="1"/>
</dbReference>
<proteinExistence type="inferred from homology"/>
<dbReference type="PANTHER" id="PTHR46098:SF1">
    <property type="entry name" value="TRNA (CYTOSINE(38)-C(5))-METHYLTRANSFERASE"/>
    <property type="match status" value="1"/>
</dbReference>
<dbReference type="InterPro" id="IPR029063">
    <property type="entry name" value="SAM-dependent_MTases_sf"/>
</dbReference>
<feature type="compositionally biased region" description="Basic and acidic residues" evidence="8">
    <location>
        <begin position="18"/>
        <end position="34"/>
    </location>
</feature>
<feature type="region of interest" description="Disordered" evidence="8">
    <location>
        <begin position="1"/>
        <end position="37"/>
    </location>
</feature>
<gene>
    <name evidence="9" type="ORF">PSNMU_V1.4_AUG-EV-PASAV3_0018900</name>
</gene>
<feature type="region of interest" description="Disordered" evidence="8">
    <location>
        <begin position="327"/>
        <end position="383"/>
    </location>
</feature>
<keyword evidence="1 7" id="KW-0489">Methyltransferase</keyword>
<dbReference type="InterPro" id="IPR001525">
    <property type="entry name" value="C5_MeTfrase"/>
</dbReference>
<dbReference type="Gene3D" id="3.40.50.150">
    <property type="entry name" value="Vaccinia Virus protein VP39"/>
    <property type="match status" value="2"/>
</dbReference>
<evidence type="ECO:0000313" key="10">
    <source>
        <dbReference type="Proteomes" id="UP000291116"/>
    </source>
</evidence>
<keyword evidence="3 7" id="KW-0949">S-adenosyl-L-methionine</keyword>
<dbReference type="PROSITE" id="PS00095">
    <property type="entry name" value="C5_MTASE_2"/>
    <property type="match status" value="1"/>
</dbReference>
<evidence type="ECO:0000256" key="6">
    <source>
        <dbReference type="ARBA" id="ARBA00042810"/>
    </source>
</evidence>
<evidence type="ECO:0000256" key="3">
    <source>
        <dbReference type="ARBA" id="ARBA00022691"/>
    </source>
</evidence>
<organism evidence="9 10">
    <name type="scientific">Pseudo-nitzschia multistriata</name>
    <dbReference type="NCBI Taxonomy" id="183589"/>
    <lineage>
        <taxon>Eukaryota</taxon>
        <taxon>Sar</taxon>
        <taxon>Stramenopiles</taxon>
        <taxon>Ochrophyta</taxon>
        <taxon>Bacillariophyta</taxon>
        <taxon>Bacillariophyceae</taxon>
        <taxon>Bacillariophycidae</taxon>
        <taxon>Bacillariales</taxon>
        <taxon>Bacillariaceae</taxon>
        <taxon>Pseudo-nitzschia</taxon>
    </lineage>
</organism>
<dbReference type="PRINTS" id="PR00105">
    <property type="entry name" value="C5METTRFRASE"/>
</dbReference>
<feature type="active site" evidence="7">
    <location>
        <position position="200"/>
    </location>
</feature>
<dbReference type="Gene3D" id="3.90.120.10">
    <property type="entry name" value="DNA Methylase, subunit A, domain 2"/>
    <property type="match status" value="2"/>
</dbReference>
<protein>
    <recommendedName>
        <fullName evidence="5">tRNA (cytosine(38)-C(5))-methyltransferase</fullName>
        <ecNumber evidence="4">2.1.1.204</ecNumber>
    </recommendedName>
    <alternativeName>
        <fullName evidence="6">DNA (cytosine-5)-methyltransferase-like protein 2</fullName>
    </alternativeName>
</protein>
<dbReference type="EMBL" id="CAACVS010000050">
    <property type="protein sequence ID" value="VEU35163.1"/>
    <property type="molecule type" value="Genomic_DNA"/>
</dbReference>
<dbReference type="Pfam" id="PF00145">
    <property type="entry name" value="DNA_methylase"/>
    <property type="match status" value="1"/>
</dbReference>
<evidence type="ECO:0000256" key="8">
    <source>
        <dbReference type="SAM" id="MobiDB-lite"/>
    </source>
</evidence>
<dbReference type="EC" id="2.1.1.204" evidence="4"/>
<reference evidence="9 10" key="1">
    <citation type="submission" date="2019-01" db="EMBL/GenBank/DDBJ databases">
        <authorList>
            <person name="Ferrante I. M."/>
        </authorList>
    </citation>
    <scope>NUCLEOTIDE SEQUENCE [LARGE SCALE GENOMIC DNA]</scope>
    <source>
        <strain evidence="9 10">B856</strain>
    </source>
</reference>
<dbReference type="GO" id="GO:0008168">
    <property type="term" value="F:methyltransferase activity"/>
    <property type="evidence" value="ECO:0007669"/>
    <property type="project" value="UniProtKB-KW"/>
</dbReference>
<evidence type="ECO:0000256" key="1">
    <source>
        <dbReference type="ARBA" id="ARBA00022603"/>
    </source>
</evidence>
<evidence type="ECO:0000256" key="2">
    <source>
        <dbReference type="ARBA" id="ARBA00022679"/>
    </source>
</evidence>
<dbReference type="AlphaFoldDB" id="A0A448YZC4"/>
<dbReference type="GO" id="GO:0032259">
    <property type="term" value="P:methylation"/>
    <property type="evidence" value="ECO:0007669"/>
    <property type="project" value="UniProtKB-KW"/>
</dbReference>
<dbReference type="PROSITE" id="PS51679">
    <property type="entry name" value="SAM_MT_C5"/>
    <property type="match status" value="1"/>
</dbReference>
<evidence type="ECO:0000256" key="5">
    <source>
        <dbReference type="ARBA" id="ARBA00039681"/>
    </source>
</evidence>
<evidence type="ECO:0000256" key="4">
    <source>
        <dbReference type="ARBA" id="ARBA00039081"/>
    </source>
</evidence>
<keyword evidence="2 7" id="KW-0808">Transferase</keyword>
<name>A0A448YZC4_9STRA</name>
<dbReference type="InterPro" id="IPR050750">
    <property type="entry name" value="C5-MTase"/>
</dbReference>
<evidence type="ECO:0000256" key="7">
    <source>
        <dbReference type="PROSITE-ProRule" id="PRU01016"/>
    </source>
</evidence>
<dbReference type="GO" id="GO:0005634">
    <property type="term" value="C:nucleus"/>
    <property type="evidence" value="ECO:0007669"/>
    <property type="project" value="TreeGrafter"/>
</dbReference>